<gene>
    <name evidence="1" type="primary">ABSGL_13082.1 scaffold 13659</name>
</gene>
<organism evidence="1">
    <name type="scientific">Absidia glauca</name>
    <name type="common">Pin mould</name>
    <dbReference type="NCBI Taxonomy" id="4829"/>
    <lineage>
        <taxon>Eukaryota</taxon>
        <taxon>Fungi</taxon>
        <taxon>Fungi incertae sedis</taxon>
        <taxon>Mucoromycota</taxon>
        <taxon>Mucoromycotina</taxon>
        <taxon>Mucoromycetes</taxon>
        <taxon>Mucorales</taxon>
        <taxon>Cunninghamellaceae</taxon>
        <taxon>Absidia</taxon>
    </lineage>
</organism>
<evidence type="ECO:0000313" key="2">
    <source>
        <dbReference type="Proteomes" id="UP000078561"/>
    </source>
</evidence>
<dbReference type="Proteomes" id="UP000078561">
    <property type="component" value="Unassembled WGS sequence"/>
</dbReference>
<dbReference type="EMBL" id="LT554760">
    <property type="protein sequence ID" value="SAM07439.1"/>
    <property type="molecule type" value="Genomic_DNA"/>
</dbReference>
<keyword evidence="2" id="KW-1185">Reference proteome</keyword>
<reference evidence="1" key="1">
    <citation type="submission" date="2016-04" db="EMBL/GenBank/DDBJ databases">
        <authorList>
            <person name="Evans L.H."/>
            <person name="Alamgir A."/>
            <person name="Owens N."/>
            <person name="Weber N.D."/>
            <person name="Virtaneva K."/>
            <person name="Barbian K."/>
            <person name="Babar A."/>
            <person name="Rosenke K."/>
        </authorList>
    </citation>
    <scope>NUCLEOTIDE SEQUENCE [LARGE SCALE GENOMIC DNA]</scope>
    <source>
        <strain evidence="1">CBS 101.48</strain>
    </source>
</reference>
<name>A0A168RVA0_ABSGL</name>
<dbReference type="AlphaFoldDB" id="A0A168RVA0"/>
<proteinExistence type="predicted"/>
<evidence type="ECO:0000313" key="1">
    <source>
        <dbReference type="EMBL" id="SAM07439.1"/>
    </source>
</evidence>
<accession>A0A168RVA0</accession>
<protein>
    <submittedName>
        <fullName evidence="1">Uncharacterized protein</fullName>
    </submittedName>
</protein>
<dbReference type="InParanoid" id="A0A168RVA0"/>
<sequence>MKPSLSRIPPDRSRGTYRAVPRFAKTWALVLPTLGFLLSSRLIIMHAHPAGGRLVGRSRVSTLRPTIRCVMTTSTKGLQEQTQLEIREESLLYEIWERVSIVFLHEKRDLLRPIKGKGSLKVGIGRGSPCFLAGKRDAQTKRMDAKWESAENYLVQQAKGSHVEEDQEKRMENGFKVGIIEDYLV</sequence>